<dbReference type="KEGG" id="mlj:MLAC_35630"/>
<sequence length="69" mass="7353">MDIPGRIPAIELGHGYSRQPATRVADSIEENLCERIADQRMPTASFPARTDATPSGVSPTLSVISQVSS</sequence>
<protein>
    <submittedName>
        <fullName evidence="2">Uncharacterized protein</fullName>
    </submittedName>
</protein>
<dbReference type="AlphaFoldDB" id="A0A7I7NPP7"/>
<reference evidence="2 3" key="1">
    <citation type="journal article" date="2019" name="Emerg. Microbes Infect.">
        <title>Comprehensive subspecies identification of 175 nontuberculous mycobacteria species based on 7547 genomic profiles.</title>
        <authorList>
            <person name="Matsumoto Y."/>
            <person name="Kinjo T."/>
            <person name="Motooka D."/>
            <person name="Nabeya D."/>
            <person name="Jung N."/>
            <person name="Uechi K."/>
            <person name="Horii T."/>
            <person name="Iida T."/>
            <person name="Fujita J."/>
            <person name="Nakamura S."/>
        </authorList>
    </citation>
    <scope>NUCLEOTIDE SEQUENCE [LARGE SCALE GENOMIC DNA]</scope>
    <source>
        <strain evidence="2 3">JCM 15657</strain>
    </source>
</reference>
<dbReference type="Proteomes" id="UP000466396">
    <property type="component" value="Chromosome"/>
</dbReference>
<evidence type="ECO:0000256" key="1">
    <source>
        <dbReference type="SAM" id="MobiDB-lite"/>
    </source>
</evidence>
<proteinExistence type="predicted"/>
<name>A0A7I7NPP7_9MYCO</name>
<keyword evidence="3" id="KW-1185">Reference proteome</keyword>
<accession>A0A7I7NPP7</accession>
<organism evidence="2 3">
    <name type="scientific">Mycobacterium lacus</name>
    <dbReference type="NCBI Taxonomy" id="169765"/>
    <lineage>
        <taxon>Bacteria</taxon>
        <taxon>Bacillati</taxon>
        <taxon>Actinomycetota</taxon>
        <taxon>Actinomycetes</taxon>
        <taxon>Mycobacteriales</taxon>
        <taxon>Mycobacteriaceae</taxon>
        <taxon>Mycobacterium</taxon>
    </lineage>
</organism>
<gene>
    <name evidence="2" type="ORF">MLAC_35630</name>
</gene>
<evidence type="ECO:0000313" key="2">
    <source>
        <dbReference type="EMBL" id="BBX98269.1"/>
    </source>
</evidence>
<feature type="compositionally biased region" description="Polar residues" evidence="1">
    <location>
        <begin position="52"/>
        <end position="69"/>
    </location>
</feature>
<feature type="region of interest" description="Disordered" evidence="1">
    <location>
        <begin position="39"/>
        <end position="69"/>
    </location>
</feature>
<evidence type="ECO:0000313" key="3">
    <source>
        <dbReference type="Proteomes" id="UP000466396"/>
    </source>
</evidence>
<dbReference type="EMBL" id="AP022581">
    <property type="protein sequence ID" value="BBX98269.1"/>
    <property type="molecule type" value="Genomic_DNA"/>
</dbReference>